<comment type="function">
    <text evidence="8 9">Intramembrane glycolipid transporter that operates in the biosynthetic pathway of dolichol-linked oligosaccharides, the glycan precursors employed in protein asparagine (N)-glycosylation. The sequential addition of sugars to dolichol pyrophosphate produces dolichol-linked oligosaccharides containing fourteen sugars, including two GlcNAcs, nine mannoses and three glucoses. Once assembled, the oligosaccharide is transferred from the lipid to nascent proteins by oligosaccharyltransferases. The assembly of dolichol-linked oligosaccharides begins on the cytosolic side of the endoplasmic reticulum membrane and finishes in its lumen. RFT1 could mediate the translocation of the cytosolically oriented intermediate DolPP-GlcNAc2Man5, produced by ALG11, into the ER lumen where dolichol-linked oligosaccharides assembly continues. However, the intramembrane lipid transporter activity could not be confirmed in vitro.</text>
</comment>
<dbReference type="EMBL" id="CAKKNE010000006">
    <property type="protein sequence ID" value="CAH0379015.1"/>
    <property type="molecule type" value="Genomic_DNA"/>
</dbReference>
<proteinExistence type="inferred from homology"/>
<comment type="similarity">
    <text evidence="3 9">Belongs to the RFT1 family.</text>
</comment>
<evidence type="ECO:0000256" key="8">
    <source>
        <dbReference type="ARBA" id="ARBA00045912"/>
    </source>
</evidence>
<sequence length="502" mass="51016">MRTRSGRQASNDAVARALGGARWVALGALLSKIASVACTQIVLRLAPVEVLGVAAARLELVMNGLLCVTRDGARLALTRCTTCAEKTARTLAWASALMGCAVALACAAVAHFGVDATAPYRARDALTLYCLAAAVDAGSEPLEALARHHVLTAPRAVAEPAAALARGAVAALLLWARPDLEAAALGWAQVAAAAAAGLARVVSWPRDLPARPALHLYDLDAALVKDTWRFAGQAAVKHVATEADRLAIALLATPYEAGLYAFATHYGSIIARLVLAPGEDACRLALAKCASHDRAARIGGLFAKGSLYVGLVCAAVGAPFGAAAARILKGNAPDADVAACGAALAYFCLQVPFLSLNGVCEACAHARADARALSLLSGVHVGCALLFALCARPALATTGPPGLVAAGGAVMALRALVALYLARARAFPKHGGAFVKAAAPDAVAVFVFLGAGAAARRSASVASLATHVAATAVLGVLCLAAIFVRDRAFVTSLLGSRRAKEE</sequence>
<feature type="transmembrane region" description="Helical" evidence="9">
    <location>
        <begin position="461"/>
        <end position="484"/>
    </location>
</feature>
<evidence type="ECO:0000313" key="10">
    <source>
        <dbReference type="EMBL" id="CAH0379015.1"/>
    </source>
</evidence>
<dbReference type="GO" id="GO:0034203">
    <property type="term" value="P:glycolipid translocation"/>
    <property type="evidence" value="ECO:0007669"/>
    <property type="project" value="TreeGrafter"/>
</dbReference>
<comment type="caution">
    <text evidence="10">The sequence shown here is derived from an EMBL/GenBank/DDBJ whole genome shotgun (WGS) entry which is preliminary data.</text>
</comment>
<dbReference type="PANTHER" id="PTHR13117:SF5">
    <property type="entry name" value="PROTEIN RFT1 HOMOLOG"/>
    <property type="match status" value="1"/>
</dbReference>
<organism evidence="10 11">
    <name type="scientific">Pelagomonas calceolata</name>
    <dbReference type="NCBI Taxonomy" id="35677"/>
    <lineage>
        <taxon>Eukaryota</taxon>
        <taxon>Sar</taxon>
        <taxon>Stramenopiles</taxon>
        <taxon>Ochrophyta</taxon>
        <taxon>Pelagophyceae</taxon>
        <taxon>Pelagomonadales</taxon>
        <taxon>Pelagomonadaceae</taxon>
        <taxon>Pelagomonas</taxon>
    </lineage>
</organism>
<accession>A0A8J2T1Y8</accession>
<comment type="caution">
    <text evidence="9">Lacks conserved residue(s) required for the propagation of feature annotation.</text>
</comment>
<name>A0A8J2T1Y8_9STRA</name>
<dbReference type="Proteomes" id="UP000789595">
    <property type="component" value="Unassembled WGS sequence"/>
</dbReference>
<feature type="transmembrane region" description="Helical" evidence="9">
    <location>
        <begin position="307"/>
        <end position="325"/>
    </location>
</feature>
<keyword evidence="11" id="KW-1185">Reference proteome</keyword>
<evidence type="ECO:0000313" key="11">
    <source>
        <dbReference type="Proteomes" id="UP000789595"/>
    </source>
</evidence>
<dbReference type="OrthoDB" id="9979195at2759"/>
<dbReference type="AlphaFoldDB" id="A0A8J2T1Y8"/>
<feature type="transmembrane region" description="Helical" evidence="9">
    <location>
        <begin position="434"/>
        <end position="455"/>
    </location>
</feature>
<evidence type="ECO:0000256" key="3">
    <source>
        <dbReference type="ARBA" id="ARBA00010288"/>
    </source>
</evidence>
<keyword evidence="5" id="KW-0256">Endoplasmic reticulum</keyword>
<evidence type="ECO:0000256" key="1">
    <source>
        <dbReference type="ARBA" id="ARBA00004477"/>
    </source>
</evidence>
<keyword evidence="4 9" id="KW-0812">Transmembrane</keyword>
<evidence type="ECO:0000256" key="6">
    <source>
        <dbReference type="ARBA" id="ARBA00022989"/>
    </source>
</evidence>
<comment type="pathway">
    <text evidence="2">Protein modification; protein glycosylation.</text>
</comment>
<dbReference type="PANTHER" id="PTHR13117">
    <property type="entry name" value="ENDOPLASMIC RETICULUM MULTISPAN TRANSMEMBRANE PROTEIN-RELATED"/>
    <property type="match status" value="1"/>
</dbReference>
<reference evidence="10" key="1">
    <citation type="submission" date="2021-11" db="EMBL/GenBank/DDBJ databases">
        <authorList>
            <consortium name="Genoscope - CEA"/>
            <person name="William W."/>
        </authorList>
    </citation>
    <scope>NUCLEOTIDE SEQUENCE</scope>
</reference>
<dbReference type="InterPro" id="IPR007594">
    <property type="entry name" value="RFT1"/>
</dbReference>
<feature type="transmembrane region" description="Helical" evidence="9">
    <location>
        <begin position="401"/>
        <end position="422"/>
    </location>
</feature>
<feature type="transmembrane region" description="Helical" evidence="9">
    <location>
        <begin position="21"/>
        <end position="43"/>
    </location>
</feature>
<evidence type="ECO:0000256" key="5">
    <source>
        <dbReference type="ARBA" id="ARBA00022824"/>
    </source>
</evidence>
<dbReference type="GO" id="GO:0006488">
    <property type="term" value="P:dolichol-linked oligosaccharide biosynthetic process"/>
    <property type="evidence" value="ECO:0007669"/>
    <property type="project" value="InterPro"/>
</dbReference>
<gene>
    <name evidence="10" type="ORF">PECAL_6P06180</name>
</gene>
<comment type="subcellular location">
    <subcellularLocation>
        <location evidence="1 9">Endoplasmic reticulum membrane</location>
        <topology evidence="1 9">Multi-pass membrane protein</topology>
    </subcellularLocation>
</comment>
<evidence type="ECO:0000256" key="2">
    <source>
        <dbReference type="ARBA" id="ARBA00004922"/>
    </source>
</evidence>
<dbReference type="GO" id="GO:0005789">
    <property type="term" value="C:endoplasmic reticulum membrane"/>
    <property type="evidence" value="ECO:0007669"/>
    <property type="project" value="UniProtKB-SubCell"/>
</dbReference>
<evidence type="ECO:0000256" key="9">
    <source>
        <dbReference type="RuleBase" id="RU365067"/>
    </source>
</evidence>
<dbReference type="Pfam" id="PF04506">
    <property type="entry name" value="Rft-1"/>
    <property type="match status" value="1"/>
</dbReference>
<feature type="transmembrane region" description="Helical" evidence="9">
    <location>
        <begin position="372"/>
        <end position="395"/>
    </location>
</feature>
<feature type="transmembrane region" description="Helical" evidence="9">
    <location>
        <begin position="91"/>
        <end position="114"/>
    </location>
</feature>
<feature type="transmembrane region" description="Helical" evidence="9">
    <location>
        <begin position="337"/>
        <end position="360"/>
    </location>
</feature>
<keyword evidence="6 9" id="KW-1133">Transmembrane helix</keyword>
<keyword evidence="7 9" id="KW-0472">Membrane</keyword>
<evidence type="ECO:0000256" key="4">
    <source>
        <dbReference type="ARBA" id="ARBA00022692"/>
    </source>
</evidence>
<evidence type="ECO:0000256" key="7">
    <source>
        <dbReference type="ARBA" id="ARBA00023136"/>
    </source>
</evidence>
<protein>
    <recommendedName>
        <fullName evidence="9">Protein RFT1 homolog</fullName>
    </recommendedName>
</protein>